<dbReference type="EMBL" id="CADCUQ010000169">
    <property type="protein sequence ID" value="CAA9381335.1"/>
    <property type="molecule type" value="Genomic_DNA"/>
</dbReference>
<keyword evidence="2" id="KW-0418">Kinase</keyword>
<keyword evidence="2" id="KW-0808">Transferase</keyword>
<dbReference type="EC" id="2.7.1.71" evidence="2"/>
<organism evidence="2">
    <name type="scientific">uncultured Phycisphaerae bacterium</name>
    <dbReference type="NCBI Taxonomy" id="904963"/>
    <lineage>
        <taxon>Bacteria</taxon>
        <taxon>Pseudomonadati</taxon>
        <taxon>Planctomycetota</taxon>
        <taxon>Phycisphaerae</taxon>
        <taxon>environmental samples</taxon>
    </lineage>
</organism>
<feature type="non-terminal residue" evidence="2">
    <location>
        <position position="171"/>
    </location>
</feature>
<feature type="compositionally biased region" description="Basic and acidic residues" evidence="1">
    <location>
        <begin position="107"/>
        <end position="119"/>
    </location>
</feature>
<feature type="compositionally biased region" description="Basic and acidic residues" evidence="1">
    <location>
        <begin position="59"/>
        <end position="72"/>
    </location>
</feature>
<dbReference type="AlphaFoldDB" id="A0A6J4NFK7"/>
<evidence type="ECO:0000256" key="1">
    <source>
        <dbReference type="SAM" id="MobiDB-lite"/>
    </source>
</evidence>
<feature type="region of interest" description="Disordered" evidence="1">
    <location>
        <begin position="1"/>
        <end position="171"/>
    </location>
</feature>
<proteinExistence type="predicted"/>
<dbReference type="GO" id="GO:0004765">
    <property type="term" value="F:shikimate kinase activity"/>
    <property type="evidence" value="ECO:0007669"/>
    <property type="project" value="UniProtKB-EC"/>
</dbReference>
<gene>
    <name evidence="2" type="ORF">AVDCRST_MAG64-685</name>
</gene>
<feature type="non-terminal residue" evidence="2">
    <location>
        <position position="1"/>
    </location>
</feature>
<accession>A0A6J4NFK7</accession>
<reference evidence="2" key="1">
    <citation type="submission" date="2020-02" db="EMBL/GenBank/DDBJ databases">
        <authorList>
            <person name="Meier V. D."/>
        </authorList>
    </citation>
    <scope>NUCLEOTIDE SEQUENCE</scope>
    <source>
        <strain evidence="2">AVDCRST_MAG64</strain>
    </source>
</reference>
<feature type="compositionally biased region" description="Basic residues" evidence="1">
    <location>
        <begin position="28"/>
        <end position="38"/>
    </location>
</feature>
<sequence length="171" mass="18550">EYCVARLSRQWEEHGRQTAGGPALAEVRRHRRARRPAGRRVDQGHLRQSRGAGVPGDGEPGRRRGERADRPRDRARRRGHPAGGEPAGAEGRGAEDDLPPLRAGRARQADPCRPADRRGPAGPDGARRRHRGGPQGPRRARAGLPLGDDRRVGRHPLVAPGRGGLHHPAVV</sequence>
<name>A0A6J4NFK7_9BACT</name>
<evidence type="ECO:0000313" key="2">
    <source>
        <dbReference type="EMBL" id="CAA9381335.1"/>
    </source>
</evidence>
<protein>
    <submittedName>
        <fullName evidence="2">Shikimate kinase I</fullName>
        <ecNumber evidence="2">2.7.1.71</ecNumber>
    </submittedName>
</protein>